<dbReference type="STRING" id="997350.HMPREF9129_0044"/>
<evidence type="ECO:0000313" key="11">
    <source>
        <dbReference type="EMBL" id="EGY80860.1"/>
    </source>
</evidence>
<evidence type="ECO:0000256" key="3">
    <source>
        <dbReference type="ARBA" id="ARBA00008725"/>
    </source>
</evidence>
<keyword evidence="6 9" id="KW-0732">Signal</keyword>
<evidence type="ECO:0000256" key="9">
    <source>
        <dbReference type="SAM" id="SignalP"/>
    </source>
</evidence>
<evidence type="ECO:0000313" key="12">
    <source>
        <dbReference type="Proteomes" id="UP000003422"/>
    </source>
</evidence>
<dbReference type="GO" id="GO:0005886">
    <property type="term" value="C:plasma membrane"/>
    <property type="evidence" value="ECO:0007669"/>
    <property type="project" value="UniProtKB-SubCell"/>
</dbReference>
<dbReference type="PATRIC" id="fig|997350.3.peg.43"/>
<evidence type="ECO:0000256" key="2">
    <source>
        <dbReference type="ARBA" id="ARBA00004193"/>
    </source>
</evidence>
<evidence type="ECO:0000256" key="6">
    <source>
        <dbReference type="ARBA" id="ARBA00022729"/>
    </source>
</evidence>
<dbReference type="eggNOG" id="COG0226">
    <property type="taxonomic scope" value="Bacteria"/>
</dbReference>
<comment type="function">
    <text evidence="1">Part of the ABC transporter complex PstSACB involved in phosphate import.</text>
</comment>
<dbReference type="AlphaFoldDB" id="G4D0W4"/>
<protein>
    <submittedName>
        <fullName evidence="11">Phosphate ABC superfamily ATP binding cassette transporter, binding protein</fullName>
    </submittedName>
</protein>
<dbReference type="GO" id="GO:0006817">
    <property type="term" value="P:phosphate ion transport"/>
    <property type="evidence" value="ECO:0007669"/>
    <property type="project" value="UniProtKB-KW"/>
</dbReference>
<proteinExistence type="inferred from homology"/>
<dbReference type="SUPFAM" id="SSF53850">
    <property type="entry name" value="Periplasmic binding protein-like II"/>
    <property type="match status" value="2"/>
</dbReference>
<accession>G4D0W4</accession>
<comment type="similarity">
    <text evidence="3">Belongs to the PstS family.</text>
</comment>
<dbReference type="Pfam" id="PF12849">
    <property type="entry name" value="PBP_like_2"/>
    <property type="match status" value="2"/>
</dbReference>
<comment type="subunit">
    <text evidence="4">The complex is composed of two ATP-binding proteins (PstB), two transmembrane proteins (PstC and PstA) and a solute-binding protein (PstS).</text>
</comment>
<dbReference type="PANTHER" id="PTHR30570">
    <property type="entry name" value="PERIPLASMIC PHOSPHATE BINDING COMPONENT OF PHOSPHATE ABC TRANSPORTER"/>
    <property type="match status" value="1"/>
</dbReference>
<reference evidence="11 12" key="1">
    <citation type="submission" date="2011-06" db="EMBL/GenBank/DDBJ databases">
        <authorList>
            <person name="Muzny D."/>
            <person name="Qin X."/>
            <person name="Deng J."/>
            <person name="Jiang H."/>
            <person name="Liu Y."/>
            <person name="Qu J."/>
            <person name="Song X.-Z."/>
            <person name="Zhang L."/>
            <person name="Thornton R."/>
            <person name="Coyle M."/>
            <person name="Francisco L."/>
            <person name="Jackson L."/>
            <person name="Javaid M."/>
            <person name="Korchina V."/>
            <person name="Kovar C."/>
            <person name="Mata R."/>
            <person name="Mathew T."/>
            <person name="Ngo R."/>
            <person name="Nguyen L."/>
            <person name="Nguyen N."/>
            <person name="Okwuonu G."/>
            <person name="Ongeri F."/>
            <person name="Pham C."/>
            <person name="Simmons D."/>
            <person name="Wilczek-Boney K."/>
            <person name="Hale W."/>
            <person name="Jakkamsetti A."/>
            <person name="Pham P."/>
            <person name="Ruth R."/>
            <person name="San Lucas F."/>
            <person name="Warren J."/>
            <person name="Zhang J."/>
            <person name="Zhao Z."/>
            <person name="Zhou C."/>
            <person name="Zhu D."/>
            <person name="Lee S."/>
            <person name="Bess C."/>
            <person name="Blankenburg K."/>
            <person name="Forbes L."/>
            <person name="Fu Q."/>
            <person name="Gubbala S."/>
            <person name="Hirani K."/>
            <person name="Jayaseelan J.C."/>
            <person name="Lara F."/>
            <person name="Munidasa M."/>
            <person name="Palculict T."/>
            <person name="Patil S."/>
            <person name="Pu L.-L."/>
            <person name="Saada N."/>
            <person name="Tang L."/>
            <person name="Weissenberger G."/>
            <person name="Zhu Y."/>
            <person name="Hemphill L."/>
            <person name="Shang Y."/>
            <person name="Youmans B."/>
            <person name="Ayvaz T."/>
            <person name="Ross M."/>
            <person name="Santibanez J."/>
            <person name="Aqrawi P."/>
            <person name="Gross S."/>
            <person name="Joshi V."/>
            <person name="Fowler G."/>
            <person name="Nazareth L."/>
            <person name="Reid J."/>
            <person name="Worley K."/>
            <person name="Petrosino J."/>
            <person name="Highlander S."/>
            <person name="Gibbs R."/>
        </authorList>
    </citation>
    <scope>NUCLEOTIDE SEQUENCE [LARGE SCALE GENOMIC DNA]</scope>
    <source>
        <strain evidence="11 12">ATCC 29427</strain>
    </source>
</reference>
<evidence type="ECO:0000256" key="7">
    <source>
        <dbReference type="ARBA" id="ARBA00023139"/>
    </source>
</evidence>
<dbReference type="PANTHER" id="PTHR30570:SF1">
    <property type="entry name" value="PHOSPHATE-BINDING PROTEIN PSTS"/>
    <property type="match status" value="1"/>
</dbReference>
<feature type="signal peptide" evidence="9">
    <location>
        <begin position="1"/>
        <end position="37"/>
    </location>
</feature>
<evidence type="ECO:0000256" key="1">
    <source>
        <dbReference type="ARBA" id="ARBA00002841"/>
    </source>
</evidence>
<dbReference type="Gene3D" id="3.40.190.10">
    <property type="entry name" value="Periplasmic binding protein-like II"/>
    <property type="match status" value="2"/>
</dbReference>
<name>G4D0W4_9FIRM</name>
<comment type="caution">
    <text evidence="11">The sequence shown here is derived from an EMBL/GenBank/DDBJ whole genome shotgun (WGS) entry which is preliminary data.</text>
</comment>
<evidence type="ECO:0000259" key="10">
    <source>
        <dbReference type="Pfam" id="PF12849"/>
    </source>
</evidence>
<keyword evidence="5" id="KW-0813">Transport</keyword>
<feature type="domain" description="PBP" evidence="10">
    <location>
        <begin position="198"/>
        <end position="311"/>
    </location>
</feature>
<dbReference type="EMBL" id="AGBB01000002">
    <property type="protein sequence ID" value="EGY80860.1"/>
    <property type="molecule type" value="Genomic_DNA"/>
</dbReference>
<sequence>MLVIKNTNLERMNSMSSKVFKRLFVMVCIMSFTIALTACGAKDEKEAADVSEKTQSATINVITREDGSGTRGAFTEIVGLIEKDASGNETDMTYPEAVVQNSTDAVMTATANDESAIGYISLGSLNDTVKALKIGGVEASAEDITNGSYPIARPFNIVYKDGVTPEVQDFLNFIASSEGQKVVEEEGYVKNKDAQPYQGTNNSASITIAGSTSVAPLMEKLVEVYKIFNPDFKADIQATGSSSGIQAAIDGSAQVGMASRELKDDEASQLKKEVIAMDGIAIITNKANQVSDLSMEQVKNIFSGKLTDWAEVNGK</sequence>
<evidence type="ECO:0000256" key="5">
    <source>
        <dbReference type="ARBA" id="ARBA00022592"/>
    </source>
</evidence>
<organism evidence="11 12">
    <name type="scientific">Peptoniphilus indolicus ATCC 29427</name>
    <dbReference type="NCBI Taxonomy" id="997350"/>
    <lineage>
        <taxon>Bacteria</taxon>
        <taxon>Bacillati</taxon>
        <taxon>Bacillota</taxon>
        <taxon>Tissierellia</taxon>
        <taxon>Tissierellales</taxon>
        <taxon>Peptoniphilaceae</taxon>
        <taxon>Peptoniphilus</taxon>
    </lineage>
</organism>
<gene>
    <name evidence="11" type="primary">pstS</name>
    <name evidence="11" type="ORF">HMPREF9129_0044</name>
</gene>
<keyword evidence="8" id="KW-0449">Lipoprotein</keyword>
<feature type="domain" description="PBP" evidence="10">
    <location>
        <begin position="55"/>
        <end position="178"/>
    </location>
</feature>
<dbReference type="Proteomes" id="UP000003422">
    <property type="component" value="Unassembled WGS sequence"/>
</dbReference>
<keyword evidence="7" id="KW-0564">Palmitate</keyword>
<dbReference type="HOGENOM" id="CLU_073531_0_0_9"/>
<dbReference type="InterPro" id="IPR024370">
    <property type="entry name" value="PBP_domain"/>
</dbReference>
<evidence type="ECO:0000256" key="4">
    <source>
        <dbReference type="ARBA" id="ARBA00011529"/>
    </source>
</evidence>
<keyword evidence="12" id="KW-1185">Reference proteome</keyword>
<keyword evidence="5" id="KW-0592">Phosphate transport</keyword>
<dbReference type="InterPro" id="IPR050811">
    <property type="entry name" value="Phosphate_ABC_transporter"/>
</dbReference>
<evidence type="ECO:0000256" key="8">
    <source>
        <dbReference type="ARBA" id="ARBA00023288"/>
    </source>
</evidence>
<comment type="subcellular location">
    <subcellularLocation>
        <location evidence="2">Cell membrane</location>
        <topology evidence="2">Lipid-anchor</topology>
    </subcellularLocation>
</comment>
<feature type="chain" id="PRO_5039667963" evidence="9">
    <location>
        <begin position="38"/>
        <end position="315"/>
    </location>
</feature>